<evidence type="ECO:0000256" key="2">
    <source>
        <dbReference type="PROSITE-ProRule" id="PRU00339"/>
    </source>
</evidence>
<dbReference type="InterPro" id="IPR019734">
    <property type="entry name" value="TPR_rpt"/>
</dbReference>
<keyword evidence="1" id="KW-0808">Transferase</keyword>
<name>A0A5C6EBU1_9BACT</name>
<dbReference type="EMBL" id="SJPW01000007">
    <property type="protein sequence ID" value="TWU47253.1"/>
    <property type="molecule type" value="Genomic_DNA"/>
</dbReference>
<gene>
    <name evidence="4" type="ORF">Poly51_50520</name>
</gene>
<dbReference type="Gene3D" id="3.40.50.300">
    <property type="entry name" value="P-loop containing nucleotide triphosphate hydrolases"/>
    <property type="match status" value="1"/>
</dbReference>
<dbReference type="Gene3D" id="1.25.40.10">
    <property type="entry name" value="Tetratricopeptide repeat domain"/>
    <property type="match status" value="1"/>
</dbReference>
<dbReference type="Proteomes" id="UP000318288">
    <property type="component" value="Unassembled WGS sequence"/>
</dbReference>
<dbReference type="RefSeq" id="WP_146460925.1">
    <property type="nucleotide sequence ID" value="NZ_SJPW01000007.1"/>
</dbReference>
<feature type="region of interest" description="Disordered" evidence="3">
    <location>
        <begin position="370"/>
        <end position="393"/>
    </location>
</feature>
<sequence>MLATSVIHPDHLDRLFVRACGLMDPSLSGTPADRLREARRRSRVDHTDAVANAVVAVWDLIEKRPKESLNYLLRFLGDADCIGIVLQVAGYACVLQDDLDQAALLLNRTVKLEPRAAECWTVLGRIASANRQPELAMERHQRAIAVSNATCASVLDLTHVFVRHRRLDDAIHTLRVALMRDRNNPQINRTLARLLRRRSIVLGRKNMRVAKQRIVRERLRCLQTANRAAPRSDSYIRQGRLEGQLEQFDRARQSYGHAVRLDPQSSFALTHLANANVDSGNISQAIEQFESAIDMDPHHAATHFRYTRTRKFKAEPKTSDYVTMLESRLKEPELPLRDRVHLEFALGKIFDDLGEYDRAWKHFDTANRLKPGHQRSLDSAESPKPRPASDRAPLKRIAEASISFFTPEFYRANANVGIRRDSVRPIFVVGMPRSGTTLTEQILTSHPAIAGAGELKTINNIRRTIENESNDARGIAHGPVSNYPKCLWDTDQYRIQRHANDYLDQLKTFGPNETFVTDKMPTNFMHLGLIALLFPNAIVIHCQRDPMDVLVSCYCQNLNPPFCDLESLSLYYRRYRQMMAHFEEALPIRIHNITYEETVADCERVARGMIDHCGLPWDPACIDFHENERSVHTPSKWQVRQPMYATSVQKWRRFEHHLQPILDSLHQPPLDI</sequence>
<dbReference type="Pfam" id="PF13432">
    <property type="entry name" value="TPR_16"/>
    <property type="match status" value="1"/>
</dbReference>
<feature type="repeat" description="TPR" evidence="2">
    <location>
        <begin position="232"/>
        <end position="265"/>
    </location>
</feature>
<dbReference type="InterPro" id="IPR011990">
    <property type="entry name" value="TPR-like_helical_dom_sf"/>
</dbReference>
<dbReference type="InterPro" id="IPR026634">
    <property type="entry name" value="TPST-like"/>
</dbReference>
<keyword evidence="2" id="KW-0802">TPR repeat</keyword>
<protein>
    <submittedName>
        <fullName evidence="4">Cellulose synthase subunit BcsC</fullName>
    </submittedName>
</protein>
<dbReference type="AlphaFoldDB" id="A0A5C6EBU1"/>
<dbReference type="SUPFAM" id="SSF48452">
    <property type="entry name" value="TPR-like"/>
    <property type="match status" value="1"/>
</dbReference>
<accession>A0A5C6EBU1</accession>
<dbReference type="SMART" id="SM00028">
    <property type="entry name" value="TPR"/>
    <property type="match status" value="5"/>
</dbReference>
<organism evidence="4 5">
    <name type="scientific">Rubripirellula tenax</name>
    <dbReference type="NCBI Taxonomy" id="2528015"/>
    <lineage>
        <taxon>Bacteria</taxon>
        <taxon>Pseudomonadati</taxon>
        <taxon>Planctomycetota</taxon>
        <taxon>Planctomycetia</taxon>
        <taxon>Pirellulales</taxon>
        <taxon>Pirellulaceae</taxon>
        <taxon>Rubripirellula</taxon>
    </lineage>
</organism>
<dbReference type="PROSITE" id="PS50005">
    <property type="entry name" value="TPR"/>
    <property type="match status" value="3"/>
</dbReference>
<keyword evidence="5" id="KW-1185">Reference proteome</keyword>
<proteinExistence type="predicted"/>
<dbReference type="Pfam" id="PF13469">
    <property type="entry name" value="Sulfotransfer_3"/>
    <property type="match status" value="1"/>
</dbReference>
<feature type="repeat" description="TPR" evidence="2">
    <location>
        <begin position="266"/>
        <end position="299"/>
    </location>
</feature>
<feature type="repeat" description="TPR" evidence="2">
    <location>
        <begin position="340"/>
        <end position="373"/>
    </location>
</feature>
<evidence type="ECO:0000256" key="3">
    <source>
        <dbReference type="SAM" id="MobiDB-lite"/>
    </source>
</evidence>
<evidence type="ECO:0000256" key="1">
    <source>
        <dbReference type="ARBA" id="ARBA00022679"/>
    </source>
</evidence>
<dbReference type="SUPFAM" id="SSF52540">
    <property type="entry name" value="P-loop containing nucleoside triphosphate hydrolases"/>
    <property type="match status" value="1"/>
</dbReference>
<evidence type="ECO:0000313" key="5">
    <source>
        <dbReference type="Proteomes" id="UP000318288"/>
    </source>
</evidence>
<dbReference type="GO" id="GO:0008476">
    <property type="term" value="F:protein-tyrosine sulfotransferase activity"/>
    <property type="evidence" value="ECO:0007669"/>
    <property type="project" value="InterPro"/>
</dbReference>
<dbReference type="PANTHER" id="PTHR12788">
    <property type="entry name" value="PROTEIN-TYROSINE SULFOTRANSFERASE 2"/>
    <property type="match status" value="1"/>
</dbReference>
<dbReference type="InterPro" id="IPR027417">
    <property type="entry name" value="P-loop_NTPase"/>
</dbReference>
<dbReference type="PANTHER" id="PTHR12788:SF10">
    <property type="entry name" value="PROTEIN-TYROSINE SULFOTRANSFERASE"/>
    <property type="match status" value="1"/>
</dbReference>
<feature type="compositionally biased region" description="Basic and acidic residues" evidence="3">
    <location>
        <begin position="375"/>
        <end position="393"/>
    </location>
</feature>
<evidence type="ECO:0000313" key="4">
    <source>
        <dbReference type="EMBL" id="TWU47253.1"/>
    </source>
</evidence>
<reference evidence="4 5" key="1">
    <citation type="submission" date="2019-02" db="EMBL/GenBank/DDBJ databases">
        <title>Deep-cultivation of Planctomycetes and their phenomic and genomic characterization uncovers novel biology.</title>
        <authorList>
            <person name="Wiegand S."/>
            <person name="Jogler M."/>
            <person name="Boedeker C."/>
            <person name="Pinto D."/>
            <person name="Vollmers J."/>
            <person name="Rivas-Marin E."/>
            <person name="Kohn T."/>
            <person name="Peeters S.H."/>
            <person name="Heuer A."/>
            <person name="Rast P."/>
            <person name="Oberbeckmann S."/>
            <person name="Bunk B."/>
            <person name="Jeske O."/>
            <person name="Meyerdierks A."/>
            <person name="Storesund J.E."/>
            <person name="Kallscheuer N."/>
            <person name="Luecker S."/>
            <person name="Lage O.M."/>
            <person name="Pohl T."/>
            <person name="Merkel B.J."/>
            <person name="Hornburger P."/>
            <person name="Mueller R.-W."/>
            <person name="Bruemmer F."/>
            <person name="Labrenz M."/>
            <person name="Spormann A.M."/>
            <person name="Op Den Camp H."/>
            <person name="Overmann J."/>
            <person name="Amann R."/>
            <person name="Jetten M.S.M."/>
            <person name="Mascher T."/>
            <person name="Medema M.H."/>
            <person name="Devos D.P."/>
            <person name="Kaster A.-K."/>
            <person name="Ovreas L."/>
            <person name="Rohde M."/>
            <person name="Galperin M.Y."/>
            <person name="Jogler C."/>
        </authorList>
    </citation>
    <scope>NUCLEOTIDE SEQUENCE [LARGE SCALE GENOMIC DNA]</scope>
    <source>
        <strain evidence="4 5">Poly51</strain>
    </source>
</reference>
<dbReference type="OrthoDB" id="9777890at2"/>
<comment type="caution">
    <text evidence="4">The sequence shown here is derived from an EMBL/GenBank/DDBJ whole genome shotgun (WGS) entry which is preliminary data.</text>
</comment>